<dbReference type="InterPro" id="IPR018247">
    <property type="entry name" value="EF_Hand_1_Ca_BS"/>
</dbReference>
<dbReference type="AlphaFoldDB" id="A0A6B8RUG0"/>
<evidence type="ECO:0000313" key="2">
    <source>
        <dbReference type="Proteomes" id="UP000426246"/>
    </source>
</evidence>
<evidence type="ECO:0000313" key="1">
    <source>
        <dbReference type="EMBL" id="QGQ99245.1"/>
    </source>
</evidence>
<protein>
    <submittedName>
        <fullName evidence="1">Uncharacterized protein</fullName>
    </submittedName>
</protein>
<dbReference type="PROSITE" id="PS00018">
    <property type="entry name" value="EF_HAND_1"/>
    <property type="match status" value="1"/>
</dbReference>
<dbReference type="RefSeq" id="WP_155704355.1">
    <property type="nucleotide sequence ID" value="NZ_CP034235.1"/>
</dbReference>
<gene>
    <name evidence="1" type="ORF">EHS13_32475</name>
</gene>
<dbReference type="EMBL" id="CP034235">
    <property type="protein sequence ID" value="QGQ99245.1"/>
    <property type="molecule type" value="Genomic_DNA"/>
</dbReference>
<organism evidence="1 2">
    <name type="scientific">Paenibacillus psychroresistens</name>
    <dbReference type="NCBI Taxonomy" id="1778678"/>
    <lineage>
        <taxon>Bacteria</taxon>
        <taxon>Bacillati</taxon>
        <taxon>Bacillota</taxon>
        <taxon>Bacilli</taxon>
        <taxon>Bacillales</taxon>
        <taxon>Paenibacillaceae</taxon>
        <taxon>Paenibacillus</taxon>
    </lineage>
</organism>
<accession>A0A6B8RUG0</accession>
<dbReference type="Proteomes" id="UP000426246">
    <property type="component" value="Chromosome"/>
</dbReference>
<dbReference type="OrthoDB" id="57539at2"/>
<name>A0A6B8RUG0_9BACL</name>
<keyword evidence="2" id="KW-1185">Reference proteome</keyword>
<dbReference type="KEGG" id="ppsc:EHS13_32475"/>
<sequence length="478" mass="52001">MMAKRNKIKKAGSTSRNIHKIATTLAMVPLVSMSSFLFHDSYALAKDPVSLKSLTFDLSSQSMQDNNQYLDYTNDEIWGSGSQYHLSGVVSISNSDVTGYVTSNFSGEILRVDSHNLGTSTITVETTGGEQFFFNLVSFDPAITANTLDRGQNGVKDGLDIGDIVYALSHPIESTSLAADLNQDNVIDHAEITKLLGYIPAGYANSSPELDGEFASNLLNIEQGRDRDINLSDIFKDADEEDYLHLRLYRVLSTDETTSTTPNVDVTSSCGNTQLSIYGDMIGSTTYTIIAEDQHGGSKVANLTFRTIARTNDAPVIYDEYLQELIFNNGADYDLKQLISDPDGDPLTFTITTTPIGSDPYLSTSITGNLLHVSGSDKKAHATITADDGRGGSTTLDIDLYVLNKSFYVGSTGTLKFSEYFTSGETFESIHGVGTSYETGSGNLRFNTNPSGTKIFTVFGLQDEETIHKTFVMYVSPS</sequence>
<reference evidence="2" key="1">
    <citation type="submission" date="2018-11" db="EMBL/GenBank/DDBJ databases">
        <title>Complete genome sequence of Paenibacillus sp. ML311-T8.</title>
        <authorList>
            <person name="Nam Y.-D."/>
            <person name="Kang J."/>
            <person name="Chung W.-H."/>
            <person name="Park Y.S."/>
        </authorList>
    </citation>
    <scope>NUCLEOTIDE SEQUENCE [LARGE SCALE GENOMIC DNA]</scope>
    <source>
        <strain evidence="2">ML311-T8</strain>
    </source>
</reference>
<proteinExistence type="predicted"/>